<sequence length="272" mass="29917">MNERQEEELRRLREELRAYGRSLDAPDGTAGAETMAERVLARILAEHPPVPEPAPRPARLHAVRRWTRARLRSLLAALCGLLTVLVLTPPVRATVSDWFGFHGVQVRHDPSAAPSPGARVPGCAAPVPLDEAERRAGFTPVVPEALGPPDAVAVGALPHGRSLVSLCWRGDDGRTIRLDQFPGRLDLTFTKTVREQPEWLDVGGQALWFPRPHVLTFWMIDTEGRRFTREERTAGPTLLWTPTGEVTLRLEGVGSRTRAHEIATSNSSPSGV</sequence>
<keyword evidence="1" id="KW-0812">Transmembrane</keyword>
<evidence type="ECO:0000313" key="2">
    <source>
        <dbReference type="EMBL" id="GAA3499709.1"/>
    </source>
</evidence>
<accession>A0ABP6TX66</accession>
<proteinExistence type="predicted"/>
<organism evidence="2 3">
    <name type="scientific">Streptomyces prasinosporus</name>
    <dbReference type="NCBI Taxonomy" id="68256"/>
    <lineage>
        <taxon>Bacteria</taxon>
        <taxon>Bacillati</taxon>
        <taxon>Actinomycetota</taxon>
        <taxon>Actinomycetes</taxon>
        <taxon>Kitasatosporales</taxon>
        <taxon>Streptomycetaceae</taxon>
        <taxon>Streptomyces</taxon>
        <taxon>Streptomyces albogriseolus group</taxon>
    </lineage>
</organism>
<feature type="transmembrane region" description="Helical" evidence="1">
    <location>
        <begin position="69"/>
        <end position="87"/>
    </location>
</feature>
<dbReference type="Proteomes" id="UP001501455">
    <property type="component" value="Unassembled WGS sequence"/>
</dbReference>
<keyword evidence="3" id="KW-1185">Reference proteome</keyword>
<protein>
    <submittedName>
        <fullName evidence="2">Uncharacterized protein</fullName>
    </submittedName>
</protein>
<comment type="caution">
    <text evidence="2">The sequence shown here is derived from an EMBL/GenBank/DDBJ whole genome shotgun (WGS) entry which is preliminary data.</text>
</comment>
<dbReference type="EMBL" id="BAAAXF010000047">
    <property type="protein sequence ID" value="GAA3499709.1"/>
    <property type="molecule type" value="Genomic_DNA"/>
</dbReference>
<gene>
    <name evidence="2" type="ORF">GCM10019016_068130</name>
</gene>
<dbReference type="RefSeq" id="WP_193459623.1">
    <property type="nucleotide sequence ID" value="NZ_BAAAXF010000047.1"/>
</dbReference>
<evidence type="ECO:0000313" key="3">
    <source>
        <dbReference type="Proteomes" id="UP001501455"/>
    </source>
</evidence>
<keyword evidence="1" id="KW-0472">Membrane</keyword>
<reference evidence="3" key="1">
    <citation type="journal article" date="2019" name="Int. J. Syst. Evol. Microbiol.">
        <title>The Global Catalogue of Microorganisms (GCM) 10K type strain sequencing project: providing services to taxonomists for standard genome sequencing and annotation.</title>
        <authorList>
            <consortium name="The Broad Institute Genomics Platform"/>
            <consortium name="The Broad Institute Genome Sequencing Center for Infectious Disease"/>
            <person name="Wu L."/>
            <person name="Ma J."/>
        </authorList>
    </citation>
    <scope>NUCLEOTIDE SEQUENCE [LARGE SCALE GENOMIC DNA]</scope>
    <source>
        <strain evidence="3">JCM 4816</strain>
    </source>
</reference>
<name>A0ABP6TX66_9ACTN</name>
<evidence type="ECO:0000256" key="1">
    <source>
        <dbReference type="SAM" id="Phobius"/>
    </source>
</evidence>
<keyword evidence="1" id="KW-1133">Transmembrane helix</keyword>